<feature type="compositionally biased region" description="Basic and acidic residues" evidence="1">
    <location>
        <begin position="178"/>
        <end position="188"/>
    </location>
</feature>
<gene>
    <name evidence="3" type="ORF">C5167_032357</name>
</gene>
<feature type="region of interest" description="Disordered" evidence="1">
    <location>
        <begin position="136"/>
        <end position="202"/>
    </location>
</feature>
<evidence type="ECO:0000259" key="2">
    <source>
        <dbReference type="PROSITE" id="PS50090"/>
    </source>
</evidence>
<accession>A0A4Y7KA81</accession>
<keyword evidence="4" id="KW-1185">Reference proteome</keyword>
<dbReference type="SMART" id="SM00595">
    <property type="entry name" value="MADF"/>
    <property type="match status" value="1"/>
</dbReference>
<dbReference type="EMBL" id="CM010721">
    <property type="protein sequence ID" value="RZC69260.1"/>
    <property type="molecule type" value="Genomic_DNA"/>
</dbReference>
<dbReference type="InterPro" id="IPR009057">
    <property type="entry name" value="Homeodomain-like_sf"/>
</dbReference>
<evidence type="ECO:0000313" key="3">
    <source>
        <dbReference type="EMBL" id="RZC69260.1"/>
    </source>
</evidence>
<dbReference type="InterPro" id="IPR044822">
    <property type="entry name" value="Myb_DNA-bind_4"/>
</dbReference>
<dbReference type="FunFam" id="1.10.10.60:FF:000152">
    <property type="entry name" value="Trihelix transcription factor ASIL2"/>
    <property type="match status" value="1"/>
</dbReference>
<feature type="compositionally biased region" description="Low complexity" evidence="1">
    <location>
        <begin position="8"/>
        <end position="32"/>
    </location>
</feature>
<name>A0A4Y7KA81_PAPSO</name>
<proteinExistence type="predicted"/>
<organism evidence="3 4">
    <name type="scientific">Papaver somniferum</name>
    <name type="common">Opium poppy</name>
    <dbReference type="NCBI Taxonomy" id="3469"/>
    <lineage>
        <taxon>Eukaryota</taxon>
        <taxon>Viridiplantae</taxon>
        <taxon>Streptophyta</taxon>
        <taxon>Embryophyta</taxon>
        <taxon>Tracheophyta</taxon>
        <taxon>Spermatophyta</taxon>
        <taxon>Magnoliopsida</taxon>
        <taxon>Ranunculales</taxon>
        <taxon>Papaveraceae</taxon>
        <taxon>Papaveroideae</taxon>
        <taxon>Papaver</taxon>
    </lineage>
</organism>
<feature type="region of interest" description="Disordered" evidence="1">
    <location>
        <begin position="268"/>
        <end position="318"/>
    </location>
</feature>
<dbReference type="PROSITE" id="PS50090">
    <property type="entry name" value="MYB_LIKE"/>
    <property type="match status" value="1"/>
</dbReference>
<feature type="compositionally biased region" description="Acidic residues" evidence="1">
    <location>
        <begin position="145"/>
        <end position="177"/>
    </location>
</feature>
<sequence length="391" mass="43786">MDMDSQNLSPLSTPSQQQKQTTSPSSLTKPSSITRRVPPPCWTHEETSALIESYHEKWYSLRRGNLRASHWEEVADAVARRCNLVVPSKTSVQCRHKVEKLRKRYRTEVQKSLMTPAHHRFSSSWVFFKRMDLMEKGPSSTATGVDEDEQGGGGDEEEEEEEDDEDEQGGGGEEDDDFRPRYNFDQKNHHNTAYNMSIPNSRNLPNLRNFDCSIMPNGRVGSSSSSGGFRFRIPSAEQQQRRSAPNFAYAKPKNYGAKFDENVMPNFMPNPNFTSPSSSSRFTNGGVGSSSRLRSGSGKSSGGGGGGGSKGKRKMDPVEEMVSAVRSLGEGFMRMEQMKLEMAREVEKMKMDMELKRTEMILDSQQRIVDAFAKGFSAKKKAKKMSSPPDS</sequence>
<dbReference type="OMA" id="ENHINTN"/>
<feature type="compositionally biased region" description="Gly residues" evidence="1">
    <location>
        <begin position="299"/>
        <end position="309"/>
    </location>
</feature>
<reference evidence="3 4" key="1">
    <citation type="journal article" date="2018" name="Science">
        <title>The opium poppy genome and morphinan production.</title>
        <authorList>
            <person name="Guo L."/>
            <person name="Winzer T."/>
            <person name="Yang X."/>
            <person name="Li Y."/>
            <person name="Ning Z."/>
            <person name="He Z."/>
            <person name="Teodor R."/>
            <person name="Lu Y."/>
            <person name="Bowser T.A."/>
            <person name="Graham I.A."/>
            <person name="Ye K."/>
        </authorList>
    </citation>
    <scope>NUCLEOTIDE SEQUENCE [LARGE SCALE GENOMIC DNA]</scope>
    <source>
        <strain evidence="4">cv. HN1</strain>
        <tissue evidence="3">Leaves</tissue>
    </source>
</reference>
<dbReference type="PANTHER" id="PTHR31307:SF49">
    <property type="entry name" value="ALCOHOL DEHYDROGENASE TRANSCRIPTION FACTOR MYB_SANT-LIKE FAMILY PROTEIN"/>
    <property type="match status" value="1"/>
</dbReference>
<dbReference type="Proteomes" id="UP000316621">
    <property type="component" value="Chromosome 7"/>
</dbReference>
<feature type="compositionally biased region" description="Low complexity" evidence="1">
    <location>
        <begin position="268"/>
        <end position="298"/>
    </location>
</feature>
<feature type="compositionally biased region" description="Polar residues" evidence="1">
    <location>
        <begin position="191"/>
        <end position="202"/>
    </location>
</feature>
<dbReference type="AlphaFoldDB" id="A0A4Y7KA81"/>
<dbReference type="Pfam" id="PF13837">
    <property type="entry name" value="Myb_DNA-bind_4"/>
    <property type="match status" value="1"/>
</dbReference>
<feature type="region of interest" description="Disordered" evidence="1">
    <location>
        <begin position="1"/>
        <end position="40"/>
    </location>
</feature>
<evidence type="ECO:0000313" key="4">
    <source>
        <dbReference type="Proteomes" id="UP000316621"/>
    </source>
</evidence>
<dbReference type="InterPro" id="IPR044823">
    <property type="entry name" value="ASIL1/2-like"/>
</dbReference>
<feature type="domain" description="Myb-like" evidence="2">
    <location>
        <begin position="42"/>
        <end position="102"/>
    </location>
</feature>
<dbReference type="SUPFAM" id="SSF46689">
    <property type="entry name" value="Homeodomain-like"/>
    <property type="match status" value="1"/>
</dbReference>
<dbReference type="PANTHER" id="PTHR31307">
    <property type="entry name" value="TRIHELIX TRANSCRIPTION FACTOR ASIL2"/>
    <property type="match status" value="1"/>
</dbReference>
<evidence type="ECO:0000256" key="1">
    <source>
        <dbReference type="SAM" id="MobiDB-lite"/>
    </source>
</evidence>
<dbReference type="Gramene" id="RZC69260">
    <property type="protein sequence ID" value="RZC69260"/>
    <property type="gene ID" value="C5167_032357"/>
</dbReference>
<dbReference type="InterPro" id="IPR001005">
    <property type="entry name" value="SANT/Myb"/>
</dbReference>
<protein>
    <recommendedName>
        <fullName evidence="2">Myb-like domain-containing protein</fullName>
    </recommendedName>
</protein>
<dbReference type="Gene3D" id="1.10.10.60">
    <property type="entry name" value="Homeodomain-like"/>
    <property type="match status" value="1"/>
</dbReference>